<sequence length="340" mass="39796">MKIITFAVPCYNSESYMRKCIDSLLVAGDDAEILIVDDGSTKDNTPQIADEYEQKYPGICRAIHQENGGHGEGVNTGLRNATGMYYKVVDSDDWLDKDSLIKVIDKLKSFRRERRRVDMMICNYVYEHVEDGTSHTVKYGNVLPTDQVFGWSRVGRFRVDQNLLMHSVIYRTKVLRRSGLVLPKHTFYVDNLFVYVPLPYVKTMYYMDVDLYRYYIGRADQSVNEQVMISRIDQQIYVNNLMINAYSLPKDVNNRRLSRYMLKYLAMSSLVTSVMLIISGTEENRRKLKKFWRDFKARDPKMYWRIRIGARGLASNPPGRWAEPIVIKGYHITQKMFKFN</sequence>
<dbReference type="EMBL" id="JACHFW010000015">
    <property type="protein sequence ID" value="MBB5265857.1"/>
    <property type="molecule type" value="Genomic_DNA"/>
</dbReference>
<evidence type="ECO:0000259" key="1">
    <source>
        <dbReference type="Pfam" id="PF00535"/>
    </source>
</evidence>
<feature type="domain" description="Glycosyltransferase 2-like" evidence="1">
    <location>
        <begin position="6"/>
        <end position="109"/>
    </location>
</feature>
<name>A0A7W8HDU6_9FIRM</name>
<dbReference type="PANTHER" id="PTHR22916:SF3">
    <property type="entry name" value="UDP-GLCNAC:BETAGAL BETA-1,3-N-ACETYLGLUCOSAMINYLTRANSFERASE-LIKE PROTEIN 1"/>
    <property type="match status" value="1"/>
</dbReference>
<dbReference type="PANTHER" id="PTHR22916">
    <property type="entry name" value="GLYCOSYLTRANSFERASE"/>
    <property type="match status" value="1"/>
</dbReference>
<evidence type="ECO:0000313" key="3">
    <source>
        <dbReference type="Proteomes" id="UP000543642"/>
    </source>
</evidence>
<evidence type="ECO:0000313" key="2">
    <source>
        <dbReference type="EMBL" id="MBB5265857.1"/>
    </source>
</evidence>
<protein>
    <submittedName>
        <fullName evidence="2">Glycosyltransferase involved in cell wall biosynthesis</fullName>
    </submittedName>
</protein>
<dbReference type="CDD" id="cd00761">
    <property type="entry name" value="Glyco_tranf_GTA_type"/>
    <property type="match status" value="1"/>
</dbReference>
<dbReference type="Gene3D" id="3.90.550.10">
    <property type="entry name" value="Spore Coat Polysaccharide Biosynthesis Protein SpsA, Chain A"/>
    <property type="match status" value="1"/>
</dbReference>
<dbReference type="Proteomes" id="UP000543642">
    <property type="component" value="Unassembled WGS sequence"/>
</dbReference>
<organism evidence="2 3">
    <name type="scientific">Catenibacillus scindens</name>
    <dbReference type="NCBI Taxonomy" id="673271"/>
    <lineage>
        <taxon>Bacteria</taxon>
        <taxon>Bacillati</taxon>
        <taxon>Bacillota</taxon>
        <taxon>Clostridia</taxon>
        <taxon>Lachnospirales</taxon>
        <taxon>Lachnospiraceae</taxon>
        <taxon>Catenibacillus</taxon>
    </lineage>
</organism>
<accession>A0A7W8HDU6</accession>
<dbReference type="SUPFAM" id="SSF53448">
    <property type="entry name" value="Nucleotide-diphospho-sugar transferases"/>
    <property type="match status" value="1"/>
</dbReference>
<proteinExistence type="predicted"/>
<dbReference type="RefSeq" id="WP_183775988.1">
    <property type="nucleotide sequence ID" value="NZ_JACHFW010000015.1"/>
</dbReference>
<reference evidence="2 3" key="1">
    <citation type="submission" date="2020-08" db="EMBL/GenBank/DDBJ databases">
        <title>Genomic Encyclopedia of Type Strains, Phase IV (KMG-IV): sequencing the most valuable type-strain genomes for metagenomic binning, comparative biology and taxonomic classification.</title>
        <authorList>
            <person name="Goeker M."/>
        </authorList>
    </citation>
    <scope>NUCLEOTIDE SEQUENCE [LARGE SCALE GENOMIC DNA]</scope>
    <source>
        <strain evidence="2 3">DSM 106146</strain>
    </source>
</reference>
<dbReference type="GO" id="GO:0016758">
    <property type="term" value="F:hexosyltransferase activity"/>
    <property type="evidence" value="ECO:0007669"/>
    <property type="project" value="UniProtKB-ARBA"/>
</dbReference>
<dbReference type="InterPro" id="IPR029044">
    <property type="entry name" value="Nucleotide-diphossugar_trans"/>
</dbReference>
<dbReference type="AlphaFoldDB" id="A0A7W8HDU6"/>
<dbReference type="InterPro" id="IPR001173">
    <property type="entry name" value="Glyco_trans_2-like"/>
</dbReference>
<gene>
    <name evidence="2" type="ORF">HNP82_003008</name>
</gene>
<comment type="caution">
    <text evidence="2">The sequence shown here is derived from an EMBL/GenBank/DDBJ whole genome shotgun (WGS) entry which is preliminary data.</text>
</comment>
<keyword evidence="2" id="KW-0808">Transferase</keyword>
<keyword evidence="3" id="KW-1185">Reference proteome</keyword>
<dbReference type="Pfam" id="PF00535">
    <property type="entry name" value="Glycos_transf_2"/>
    <property type="match status" value="1"/>
</dbReference>